<proteinExistence type="predicted"/>
<name>A0ACC2R4B9_9NEOP</name>
<dbReference type="Proteomes" id="UP001231649">
    <property type="component" value="Chromosome 12"/>
</dbReference>
<reference evidence="1" key="1">
    <citation type="submission" date="2023-03" db="EMBL/GenBank/DDBJ databases">
        <title>Chromosome-level genomes of two armyworms, Mythimna separata and Mythimna loreyi, provide insights into the biosynthesis and reception of sex pheromones.</title>
        <authorList>
            <person name="Zhao H."/>
        </authorList>
    </citation>
    <scope>NUCLEOTIDE SEQUENCE</scope>
    <source>
        <strain evidence="1">BeijingLab</strain>
    </source>
</reference>
<accession>A0ACC2R4B9</accession>
<comment type="caution">
    <text evidence="1">The sequence shown here is derived from an EMBL/GenBank/DDBJ whole genome shotgun (WGS) entry which is preliminary data.</text>
</comment>
<evidence type="ECO:0000313" key="1">
    <source>
        <dbReference type="EMBL" id="KAJ8730967.1"/>
    </source>
</evidence>
<protein>
    <submittedName>
        <fullName evidence="1">Uncharacterized protein</fullName>
    </submittedName>
</protein>
<organism evidence="1 2">
    <name type="scientific">Mythimna loreyi</name>
    <dbReference type="NCBI Taxonomy" id="667449"/>
    <lineage>
        <taxon>Eukaryota</taxon>
        <taxon>Metazoa</taxon>
        <taxon>Ecdysozoa</taxon>
        <taxon>Arthropoda</taxon>
        <taxon>Hexapoda</taxon>
        <taxon>Insecta</taxon>
        <taxon>Pterygota</taxon>
        <taxon>Neoptera</taxon>
        <taxon>Endopterygota</taxon>
        <taxon>Lepidoptera</taxon>
        <taxon>Glossata</taxon>
        <taxon>Ditrysia</taxon>
        <taxon>Noctuoidea</taxon>
        <taxon>Noctuidae</taxon>
        <taxon>Noctuinae</taxon>
        <taxon>Hadenini</taxon>
        <taxon>Mythimna</taxon>
    </lineage>
</organism>
<dbReference type="EMBL" id="CM056788">
    <property type="protein sequence ID" value="KAJ8730967.1"/>
    <property type="molecule type" value="Genomic_DNA"/>
</dbReference>
<gene>
    <name evidence="1" type="ORF">PYW08_002380</name>
</gene>
<evidence type="ECO:0000313" key="2">
    <source>
        <dbReference type="Proteomes" id="UP001231649"/>
    </source>
</evidence>
<sequence length="346" mass="37421">MCSVKNLFFLTVLCPIVFIGLLDSSQAAYLRCYNGSLNQYLETPLSNPLALTSCINTDLPTMIYAFGFRGKITGPATTAVLTTYLAQKKRNVILLNWEKEADPGMLGISLGYALSAVPSAKKIGKQLGQALIDLNKAGVKMEDIHLVGHSLGAHLLGYAGKWARECGYVVARITGLDPARALFDGPFSVQSSLDRTCAKFVDIIHTDPGGYGSSMSTGTVDIWPNYNGGSGTQPGCPVGKFEQFSAEDLCNHDRSWRYFVEALKSPTAFQAAGATNVNEWIAQGGNTNQSIYMGPLTSTRATGNFYLRTSSEQPFGLGVEGVSSQYIGLYHQPVYVEQMKHGDNPK</sequence>
<keyword evidence="2" id="KW-1185">Reference proteome</keyword>